<accession>A0A6F8ZEQ9</accession>
<dbReference type="KEGG" id="hfv:R50_0644"/>
<dbReference type="Proteomes" id="UP000503399">
    <property type="component" value="Chromosome"/>
</dbReference>
<protein>
    <submittedName>
        <fullName evidence="2">Uncharacterized protein</fullName>
    </submittedName>
</protein>
<feature type="transmembrane region" description="Helical" evidence="1">
    <location>
        <begin position="20"/>
        <end position="41"/>
    </location>
</feature>
<keyword evidence="1" id="KW-0472">Membrane</keyword>
<dbReference type="AlphaFoldDB" id="A0A6F8ZEQ9"/>
<evidence type="ECO:0000313" key="3">
    <source>
        <dbReference type="Proteomes" id="UP000503399"/>
    </source>
</evidence>
<keyword evidence="3" id="KW-1185">Reference proteome</keyword>
<gene>
    <name evidence="2" type="ORF">R50_0644</name>
</gene>
<proteinExistence type="predicted"/>
<organism evidence="2 3">
    <name type="scientific">Candidatus Hydrogenisulfobacillus filiaventi</name>
    <dbReference type="NCBI Taxonomy" id="2707344"/>
    <lineage>
        <taxon>Bacteria</taxon>
        <taxon>Bacillati</taxon>
        <taxon>Bacillota</taxon>
        <taxon>Clostridia</taxon>
        <taxon>Eubacteriales</taxon>
        <taxon>Clostridiales Family XVII. Incertae Sedis</taxon>
        <taxon>Candidatus Hydrogenisulfobacillus</taxon>
    </lineage>
</organism>
<dbReference type="EMBL" id="LR778114">
    <property type="protein sequence ID" value="CAB1128150.1"/>
    <property type="molecule type" value="Genomic_DNA"/>
</dbReference>
<keyword evidence="1" id="KW-1133">Transmembrane helix</keyword>
<keyword evidence="1" id="KW-0812">Transmembrane</keyword>
<sequence length="179" mass="19328">MHNLDLAAIFDWAWARPGSGARLLLLLLASYGAASAVLSLWSRLRAPAAARDPGLSLVLEVAASAAGVQYVLGEVLLLLEAAWWWEEPVEILLRCPRLREEERAALAGWTARIQRGGSVVVVDPALSAAETLRRCRHALILWLELEDAGPSLARGLGALRRFLLGPQTASAPRAAVRGR</sequence>
<evidence type="ECO:0000256" key="1">
    <source>
        <dbReference type="SAM" id="Phobius"/>
    </source>
</evidence>
<evidence type="ECO:0000313" key="2">
    <source>
        <dbReference type="EMBL" id="CAB1128150.1"/>
    </source>
</evidence>
<reference evidence="2 3" key="1">
    <citation type="submission" date="2020-02" db="EMBL/GenBank/DDBJ databases">
        <authorList>
            <person name="Hogendoorn C."/>
        </authorList>
    </citation>
    <scope>NUCLEOTIDE SEQUENCE [LARGE SCALE GENOMIC DNA]</scope>
    <source>
        <strain evidence="2">R501</strain>
    </source>
</reference>
<name>A0A6F8ZEQ9_9FIRM</name>